<feature type="region of interest" description="Disordered" evidence="1">
    <location>
        <begin position="236"/>
        <end position="295"/>
    </location>
</feature>
<name>A0ABN9Q6U0_9DINO</name>
<keyword evidence="2" id="KW-0472">Membrane</keyword>
<feature type="domain" description="DUF4126" evidence="3">
    <location>
        <begin position="32"/>
        <end position="199"/>
    </location>
</feature>
<feature type="transmembrane region" description="Helical" evidence="2">
    <location>
        <begin position="179"/>
        <end position="203"/>
    </location>
</feature>
<evidence type="ECO:0000259" key="3">
    <source>
        <dbReference type="Pfam" id="PF13548"/>
    </source>
</evidence>
<comment type="caution">
    <text evidence="4">The sequence shown here is derived from an EMBL/GenBank/DDBJ whole genome shotgun (WGS) entry which is preliminary data.</text>
</comment>
<protein>
    <recommendedName>
        <fullName evidence="3">DUF4126 domain-containing protein</fullName>
    </recommendedName>
</protein>
<dbReference type="EMBL" id="CAUYUJ010002592">
    <property type="protein sequence ID" value="CAK0801478.1"/>
    <property type="molecule type" value="Genomic_DNA"/>
</dbReference>
<evidence type="ECO:0000256" key="1">
    <source>
        <dbReference type="SAM" id="MobiDB-lite"/>
    </source>
</evidence>
<proteinExistence type="predicted"/>
<feature type="compositionally biased region" description="Low complexity" evidence="1">
    <location>
        <begin position="243"/>
        <end position="265"/>
    </location>
</feature>
<feature type="transmembrane region" description="Helical" evidence="2">
    <location>
        <begin position="125"/>
        <end position="143"/>
    </location>
</feature>
<sequence length="295" mass="31284">MDDTDGVTISLKSGTCPDWSSFFCEWVLTQVLAQLTGIKATVPIAVVAWWTLLGNCPLVLGGHSEYICTWPGCLGLTAIMVTEVVLDLIPGIASVMDVVMVFVKPVFAFILIAQLEHSEHGDATMLYVMRMVGPLTAMVVAVAEATMKVAVDGGSAGTCTCVRSLLETVSSIVGTILSALYFAAAFLIAMGVAGLTVFVCCGVRRLRKNRRTQKAARRADSNGSWGWARATRGAELDSDSDTISDGSDGDTASAVKTAAASAGRRPPAPLASRRRALSTPCGGPRRCPPERRWRT</sequence>
<evidence type="ECO:0000313" key="5">
    <source>
        <dbReference type="Proteomes" id="UP001189429"/>
    </source>
</evidence>
<keyword evidence="2" id="KW-1133">Transmembrane helix</keyword>
<feature type="transmembrane region" description="Helical" evidence="2">
    <location>
        <begin position="67"/>
        <end position="86"/>
    </location>
</feature>
<keyword evidence="2" id="KW-0812">Transmembrane</keyword>
<feature type="transmembrane region" description="Helical" evidence="2">
    <location>
        <begin position="40"/>
        <end position="60"/>
    </location>
</feature>
<accession>A0ABN9Q6U0</accession>
<feature type="transmembrane region" description="Helical" evidence="2">
    <location>
        <begin position="92"/>
        <end position="113"/>
    </location>
</feature>
<gene>
    <name evidence="4" type="ORF">PCOR1329_LOCUS9338</name>
</gene>
<dbReference type="Proteomes" id="UP001189429">
    <property type="component" value="Unassembled WGS sequence"/>
</dbReference>
<dbReference type="Pfam" id="PF13548">
    <property type="entry name" value="DUF4126"/>
    <property type="match status" value="1"/>
</dbReference>
<organism evidence="4 5">
    <name type="scientific">Prorocentrum cordatum</name>
    <dbReference type="NCBI Taxonomy" id="2364126"/>
    <lineage>
        <taxon>Eukaryota</taxon>
        <taxon>Sar</taxon>
        <taxon>Alveolata</taxon>
        <taxon>Dinophyceae</taxon>
        <taxon>Prorocentrales</taxon>
        <taxon>Prorocentraceae</taxon>
        <taxon>Prorocentrum</taxon>
    </lineage>
</organism>
<evidence type="ECO:0000313" key="4">
    <source>
        <dbReference type="EMBL" id="CAK0801478.1"/>
    </source>
</evidence>
<reference evidence="4" key="1">
    <citation type="submission" date="2023-10" db="EMBL/GenBank/DDBJ databases">
        <authorList>
            <person name="Chen Y."/>
            <person name="Shah S."/>
            <person name="Dougan E. K."/>
            <person name="Thang M."/>
            <person name="Chan C."/>
        </authorList>
    </citation>
    <scope>NUCLEOTIDE SEQUENCE [LARGE SCALE GENOMIC DNA]</scope>
</reference>
<dbReference type="InterPro" id="IPR025196">
    <property type="entry name" value="DUF4126"/>
</dbReference>
<evidence type="ECO:0000256" key="2">
    <source>
        <dbReference type="SAM" id="Phobius"/>
    </source>
</evidence>
<keyword evidence="5" id="KW-1185">Reference proteome</keyword>